<evidence type="ECO:0000313" key="13">
    <source>
        <dbReference type="Proteomes" id="UP000319671"/>
    </source>
</evidence>
<comment type="cofactor">
    <cofactor evidence="1">
        <name>Mg(2+)</name>
        <dbReference type="ChEBI" id="CHEBI:18420"/>
    </cofactor>
</comment>
<evidence type="ECO:0000256" key="2">
    <source>
        <dbReference type="ARBA" id="ARBA00005983"/>
    </source>
</evidence>
<dbReference type="InterPro" id="IPR016064">
    <property type="entry name" value="NAD/diacylglycerol_kinase_sf"/>
</dbReference>
<organism evidence="12 13">
    <name type="scientific">Neobacillus bataviensis</name>
    <dbReference type="NCBI Taxonomy" id="220685"/>
    <lineage>
        <taxon>Bacteria</taxon>
        <taxon>Bacillati</taxon>
        <taxon>Bacillota</taxon>
        <taxon>Bacilli</taxon>
        <taxon>Bacillales</taxon>
        <taxon>Bacillaceae</taxon>
        <taxon>Neobacillus</taxon>
    </lineage>
</organism>
<dbReference type="NCBIfam" id="TIGR00147">
    <property type="entry name" value="YegS/Rv2252/BmrU family lipid kinase"/>
    <property type="match status" value="1"/>
</dbReference>
<keyword evidence="6 12" id="KW-0418">Kinase</keyword>
<dbReference type="GO" id="GO:0016301">
    <property type="term" value="F:kinase activity"/>
    <property type="evidence" value="ECO:0007669"/>
    <property type="project" value="UniProtKB-KW"/>
</dbReference>
<proteinExistence type="inferred from homology"/>
<keyword evidence="4" id="KW-0808">Transferase</keyword>
<evidence type="ECO:0000256" key="10">
    <source>
        <dbReference type="ARBA" id="ARBA00023264"/>
    </source>
</evidence>
<keyword evidence="10" id="KW-1208">Phospholipid metabolism</keyword>
<dbReference type="PANTHER" id="PTHR12358:SF54">
    <property type="entry name" value="SPHINGOSINE KINASE RELATED PROTEIN"/>
    <property type="match status" value="1"/>
</dbReference>
<dbReference type="SMART" id="SM00046">
    <property type="entry name" value="DAGKc"/>
    <property type="match status" value="1"/>
</dbReference>
<dbReference type="GO" id="GO:0008654">
    <property type="term" value="P:phospholipid biosynthetic process"/>
    <property type="evidence" value="ECO:0007669"/>
    <property type="project" value="UniProtKB-KW"/>
</dbReference>
<dbReference type="AlphaFoldDB" id="A0A561DHI1"/>
<evidence type="ECO:0000256" key="5">
    <source>
        <dbReference type="ARBA" id="ARBA00022741"/>
    </source>
</evidence>
<name>A0A561DHI1_9BACI</name>
<evidence type="ECO:0000256" key="3">
    <source>
        <dbReference type="ARBA" id="ARBA00022516"/>
    </source>
</evidence>
<evidence type="ECO:0000256" key="6">
    <source>
        <dbReference type="ARBA" id="ARBA00022777"/>
    </source>
</evidence>
<gene>
    <name evidence="12" type="ORF">FB550_104261</name>
</gene>
<keyword evidence="3" id="KW-0444">Lipid biosynthesis</keyword>
<evidence type="ECO:0000256" key="1">
    <source>
        <dbReference type="ARBA" id="ARBA00001946"/>
    </source>
</evidence>
<reference evidence="12 13" key="1">
    <citation type="submission" date="2019-06" db="EMBL/GenBank/DDBJ databases">
        <title>Sorghum-associated microbial communities from plants grown in Nebraska, USA.</title>
        <authorList>
            <person name="Schachtman D."/>
        </authorList>
    </citation>
    <scope>NUCLEOTIDE SEQUENCE [LARGE SCALE GENOMIC DNA]</scope>
    <source>
        <strain evidence="12 13">2482</strain>
    </source>
</reference>
<evidence type="ECO:0000256" key="9">
    <source>
        <dbReference type="ARBA" id="ARBA00023209"/>
    </source>
</evidence>
<dbReference type="RefSeq" id="WP_144564602.1">
    <property type="nucleotide sequence ID" value="NZ_VIVN01000004.1"/>
</dbReference>
<dbReference type="InterPro" id="IPR050187">
    <property type="entry name" value="Lipid_Phosphate_FormReg"/>
</dbReference>
<dbReference type="SUPFAM" id="SSF111331">
    <property type="entry name" value="NAD kinase/diacylglycerol kinase-like"/>
    <property type="match status" value="1"/>
</dbReference>
<evidence type="ECO:0000256" key="7">
    <source>
        <dbReference type="ARBA" id="ARBA00022840"/>
    </source>
</evidence>
<keyword evidence="8" id="KW-0443">Lipid metabolism</keyword>
<dbReference type="Gene3D" id="3.40.50.10330">
    <property type="entry name" value="Probable inorganic polyphosphate/atp-NAD kinase, domain 1"/>
    <property type="match status" value="1"/>
</dbReference>
<dbReference type="Pfam" id="PF00781">
    <property type="entry name" value="DAGK_cat"/>
    <property type="match status" value="1"/>
</dbReference>
<evidence type="ECO:0000313" key="12">
    <source>
        <dbReference type="EMBL" id="TWE02709.1"/>
    </source>
</evidence>
<dbReference type="GO" id="GO:0005524">
    <property type="term" value="F:ATP binding"/>
    <property type="evidence" value="ECO:0007669"/>
    <property type="project" value="UniProtKB-KW"/>
</dbReference>
<dbReference type="Pfam" id="PF19279">
    <property type="entry name" value="YegS_C"/>
    <property type="match status" value="1"/>
</dbReference>
<evidence type="ECO:0000256" key="8">
    <source>
        <dbReference type="ARBA" id="ARBA00023098"/>
    </source>
</evidence>
<sequence>MKQIYFIINPKAGNGYCLKVWKKVESKLVAEQIHFLAFFSEFPGHAKCLAEQIAEKNQQEKVIIAVGGDGTIHEVLNGLAKYDYITLGFIPGGSGNDFSRGFHIPTNPEKALQAILHLRKRTGRKIDIGKVCLTGREEHYFINNMGAGIDAIISYQVNQSRIKALLNKLSLGRLVYVYFLLKNVFTYKTARIDLSIDGKKHIFEQTWFVTVSNQPYYGGGMEIAPAAEPDDGLLDITVVHQLSRLKLLLVFISVFWGRHIHFKEVKTYKGKNITIHSTKTQYVHADGEHIGYTPLSIHLQAKAVEVLSRSRGKEEVDLKERDSNEFC</sequence>
<keyword evidence="9" id="KW-0594">Phospholipid biosynthesis</keyword>
<dbReference type="InterPro" id="IPR005218">
    <property type="entry name" value="Diacylglycerol/lipid_kinase"/>
</dbReference>
<dbReference type="Proteomes" id="UP000319671">
    <property type="component" value="Unassembled WGS sequence"/>
</dbReference>
<comment type="caution">
    <text evidence="12">The sequence shown here is derived from an EMBL/GenBank/DDBJ whole genome shotgun (WGS) entry which is preliminary data.</text>
</comment>
<accession>A0A561DHI1</accession>
<keyword evidence="7" id="KW-0067">ATP-binding</keyword>
<comment type="similarity">
    <text evidence="2">Belongs to the diacylglycerol/lipid kinase family.</text>
</comment>
<keyword evidence="5" id="KW-0547">Nucleotide-binding</keyword>
<dbReference type="InterPro" id="IPR017438">
    <property type="entry name" value="ATP-NAD_kinase_N"/>
</dbReference>
<dbReference type="PANTHER" id="PTHR12358">
    <property type="entry name" value="SPHINGOSINE KINASE"/>
    <property type="match status" value="1"/>
</dbReference>
<dbReference type="EMBL" id="VIVN01000004">
    <property type="protein sequence ID" value="TWE02709.1"/>
    <property type="molecule type" value="Genomic_DNA"/>
</dbReference>
<protein>
    <submittedName>
        <fullName evidence="12">YegS/Rv2252/BmrU family lipid kinase</fullName>
    </submittedName>
</protein>
<evidence type="ECO:0000259" key="11">
    <source>
        <dbReference type="PROSITE" id="PS50146"/>
    </source>
</evidence>
<dbReference type="PROSITE" id="PS50146">
    <property type="entry name" value="DAGK"/>
    <property type="match status" value="1"/>
</dbReference>
<dbReference type="InterPro" id="IPR045540">
    <property type="entry name" value="YegS/DAGK_C"/>
</dbReference>
<dbReference type="InterPro" id="IPR001206">
    <property type="entry name" value="Diacylglycerol_kinase_cat_dom"/>
</dbReference>
<keyword evidence="13" id="KW-1185">Reference proteome</keyword>
<evidence type="ECO:0000256" key="4">
    <source>
        <dbReference type="ARBA" id="ARBA00022679"/>
    </source>
</evidence>
<feature type="domain" description="DAGKc" evidence="11">
    <location>
        <begin position="1"/>
        <end position="135"/>
    </location>
</feature>
<dbReference type="Gene3D" id="2.60.200.40">
    <property type="match status" value="1"/>
</dbReference>